<reference evidence="1 2" key="2">
    <citation type="journal article" date="2022" name="Mol. Ecol. Resour.">
        <title>The genomes of chicory, endive, great burdock and yacon provide insights into Asteraceae paleo-polyploidization history and plant inulin production.</title>
        <authorList>
            <person name="Fan W."/>
            <person name="Wang S."/>
            <person name="Wang H."/>
            <person name="Wang A."/>
            <person name="Jiang F."/>
            <person name="Liu H."/>
            <person name="Zhao H."/>
            <person name="Xu D."/>
            <person name="Zhang Y."/>
        </authorList>
    </citation>
    <scope>NUCLEOTIDE SEQUENCE [LARGE SCALE GENOMIC DNA]</scope>
    <source>
        <strain evidence="2">cv. Punajuju</strain>
        <tissue evidence="1">Leaves</tissue>
    </source>
</reference>
<name>A0ACB8ZUG3_CICIN</name>
<sequence length="355" mass="39882">MESIEVSIDNKKFNIRVKELYSPQFVNPFSVEEQKDIGIQDGEENSEEEERDSEDDDSLDSDEDSSDFLSDEEVEMSLCDSNDRHPDLEKNDEIKPREEPMVSKKCAGEINEESKVILLNDEIKPREEPMVSEKCAAEINEESKVILLNEPTDVANNQENNESLKQTSPISTPPGPAISPQTSSGHFISPIGDSGENVRDTFKAEDGNGSNTELSANKNQEKGEPVDQIGLSDKMKLLLSRETPLKEKLERIAKKENTQNKCQSNSNKEIKSDRKIPIMERRITRSQSTRGRKTEIRQAWFEKETSSVESSFENVGITNRIDEIGSLCGFKEAKQDLSAKCHRSVGKKGVLIGKK</sequence>
<accession>A0ACB8ZUG3</accession>
<organism evidence="1 2">
    <name type="scientific">Cichorium intybus</name>
    <name type="common">Chicory</name>
    <dbReference type="NCBI Taxonomy" id="13427"/>
    <lineage>
        <taxon>Eukaryota</taxon>
        <taxon>Viridiplantae</taxon>
        <taxon>Streptophyta</taxon>
        <taxon>Embryophyta</taxon>
        <taxon>Tracheophyta</taxon>
        <taxon>Spermatophyta</taxon>
        <taxon>Magnoliopsida</taxon>
        <taxon>eudicotyledons</taxon>
        <taxon>Gunneridae</taxon>
        <taxon>Pentapetalae</taxon>
        <taxon>asterids</taxon>
        <taxon>campanulids</taxon>
        <taxon>Asterales</taxon>
        <taxon>Asteraceae</taxon>
        <taxon>Cichorioideae</taxon>
        <taxon>Cichorieae</taxon>
        <taxon>Cichoriinae</taxon>
        <taxon>Cichorium</taxon>
    </lineage>
</organism>
<evidence type="ECO:0000313" key="1">
    <source>
        <dbReference type="EMBL" id="KAI3701010.1"/>
    </source>
</evidence>
<comment type="caution">
    <text evidence="1">The sequence shown here is derived from an EMBL/GenBank/DDBJ whole genome shotgun (WGS) entry which is preliminary data.</text>
</comment>
<protein>
    <submittedName>
        <fullName evidence="1">Uncharacterized protein</fullName>
    </submittedName>
</protein>
<evidence type="ECO:0000313" key="2">
    <source>
        <dbReference type="Proteomes" id="UP001055811"/>
    </source>
</evidence>
<dbReference type="EMBL" id="CM042016">
    <property type="protein sequence ID" value="KAI3701010.1"/>
    <property type="molecule type" value="Genomic_DNA"/>
</dbReference>
<keyword evidence="2" id="KW-1185">Reference proteome</keyword>
<dbReference type="Proteomes" id="UP001055811">
    <property type="component" value="Linkage Group LG08"/>
</dbReference>
<reference evidence="2" key="1">
    <citation type="journal article" date="2022" name="Mol. Ecol. Resour.">
        <title>The genomes of chicory, endive, great burdock and yacon provide insights into Asteraceae palaeo-polyploidization history and plant inulin production.</title>
        <authorList>
            <person name="Fan W."/>
            <person name="Wang S."/>
            <person name="Wang H."/>
            <person name="Wang A."/>
            <person name="Jiang F."/>
            <person name="Liu H."/>
            <person name="Zhao H."/>
            <person name="Xu D."/>
            <person name="Zhang Y."/>
        </authorList>
    </citation>
    <scope>NUCLEOTIDE SEQUENCE [LARGE SCALE GENOMIC DNA]</scope>
    <source>
        <strain evidence="2">cv. Punajuju</strain>
    </source>
</reference>
<gene>
    <name evidence="1" type="ORF">L2E82_45652</name>
</gene>
<proteinExistence type="predicted"/>